<dbReference type="CDD" id="cd02440">
    <property type="entry name" value="AdoMet_MTases"/>
    <property type="match status" value="1"/>
</dbReference>
<reference evidence="2 3" key="1">
    <citation type="submission" date="2015-02" db="EMBL/GenBank/DDBJ databases">
        <title>Genome Sequencing of Rickettsiales.</title>
        <authorList>
            <person name="Daugherty S.C."/>
            <person name="Su Q."/>
            <person name="Abolude K."/>
            <person name="Beier-Sexton M."/>
            <person name="Carlyon J.A."/>
            <person name="Carter R."/>
            <person name="Day N.P."/>
            <person name="Dumler S.J."/>
            <person name="Dyachenko V."/>
            <person name="Godinez A."/>
            <person name="Kurtti T.J."/>
            <person name="Lichay M."/>
            <person name="Mullins K.E."/>
            <person name="Ott S."/>
            <person name="Pappas-Brown V."/>
            <person name="Paris D.H."/>
            <person name="Patel P."/>
            <person name="Richards A.L."/>
            <person name="Sadzewicz L."/>
            <person name="Sears K."/>
            <person name="Seidman D."/>
            <person name="Sengamalay N."/>
            <person name="Stenos J."/>
            <person name="Tallon L.J."/>
            <person name="Vincent G."/>
            <person name="Fraser C.M."/>
            <person name="Munderloh U."/>
            <person name="Dunning-Hotopp J.C."/>
        </authorList>
    </citation>
    <scope>NUCLEOTIDE SEQUENCE [LARGE SCALE GENOMIC DNA]</scope>
    <source>
        <strain evidence="2 3">RML Mogi</strain>
    </source>
</reference>
<accession>A0A0F3QJ02</accession>
<dbReference type="RefSeq" id="WP_231569944.1">
    <property type="nucleotide sequence ID" value="NZ_LAOJ01000001.1"/>
</dbReference>
<dbReference type="GO" id="GO:0032259">
    <property type="term" value="P:methylation"/>
    <property type="evidence" value="ECO:0007669"/>
    <property type="project" value="UniProtKB-KW"/>
</dbReference>
<dbReference type="PANTHER" id="PTHR43861">
    <property type="entry name" value="TRANS-ACONITATE 2-METHYLTRANSFERASE-RELATED"/>
    <property type="match status" value="1"/>
</dbReference>
<comment type="caution">
    <text evidence="2">The sequence shown here is derived from an EMBL/GenBank/DDBJ whole genome shotgun (WGS) entry which is preliminary data.</text>
</comment>
<dbReference type="Gene3D" id="3.40.50.150">
    <property type="entry name" value="Vaccinia Virus protein VP39"/>
    <property type="match status" value="1"/>
</dbReference>
<gene>
    <name evidence="2" type="ORF">RBEMOGI_1182</name>
</gene>
<keyword evidence="2" id="KW-0808">Transferase</keyword>
<evidence type="ECO:0000259" key="1">
    <source>
        <dbReference type="Pfam" id="PF13847"/>
    </source>
</evidence>
<evidence type="ECO:0000313" key="2">
    <source>
        <dbReference type="EMBL" id="KJV92550.1"/>
    </source>
</evidence>
<dbReference type="AlphaFoldDB" id="A0A0F3QJ02"/>
<dbReference type="PATRIC" id="fig|1359194.3.peg.1206"/>
<proteinExistence type="predicted"/>
<dbReference type="EMBL" id="LAOJ01000001">
    <property type="protein sequence ID" value="KJV92550.1"/>
    <property type="molecule type" value="Genomic_DNA"/>
</dbReference>
<organism evidence="2 3">
    <name type="scientific">Rickettsia bellii str. RML Mogi</name>
    <dbReference type="NCBI Taxonomy" id="1359194"/>
    <lineage>
        <taxon>Bacteria</taxon>
        <taxon>Pseudomonadati</taxon>
        <taxon>Pseudomonadota</taxon>
        <taxon>Alphaproteobacteria</taxon>
        <taxon>Rickettsiales</taxon>
        <taxon>Rickettsiaceae</taxon>
        <taxon>Rickettsieae</taxon>
        <taxon>Rickettsia</taxon>
        <taxon>belli group</taxon>
    </lineage>
</organism>
<sequence length="263" mass="30162">MTHDNNLKQKNSYILGVGKARAKNLDFQHQMLKQHSIEQLEKAGLKESTIIWDIGCGNGTMTEIMASRVGDNGQVYAVDISEQQIQIAQQRIKNAGLKNVTFIVSDLYSLSNNDYPKADIVYSRLLLMHLKNPVEAIKLMSSLLKKEGIISLQESDLSSTLQKLNNQETNESFKRYYNLVMTYGQINGVHYDIGNKLANICQSLNIFSKVEHYVSSYDFNEYKDLLLARYDEFKDRVVLARLITEEESLQLRENLQVFLIVRN</sequence>
<dbReference type="GO" id="GO:0008168">
    <property type="term" value="F:methyltransferase activity"/>
    <property type="evidence" value="ECO:0007669"/>
    <property type="project" value="UniProtKB-KW"/>
</dbReference>
<dbReference type="Proteomes" id="UP000033689">
    <property type="component" value="Unassembled WGS sequence"/>
</dbReference>
<dbReference type="SUPFAM" id="SSF53335">
    <property type="entry name" value="S-adenosyl-L-methionine-dependent methyltransferases"/>
    <property type="match status" value="1"/>
</dbReference>
<protein>
    <submittedName>
        <fullName evidence="2">Methyltransferase domain protein</fullName>
    </submittedName>
</protein>
<keyword evidence="2" id="KW-0489">Methyltransferase</keyword>
<dbReference type="InterPro" id="IPR025714">
    <property type="entry name" value="Methyltranfer_dom"/>
</dbReference>
<evidence type="ECO:0000313" key="3">
    <source>
        <dbReference type="Proteomes" id="UP000033689"/>
    </source>
</evidence>
<name>A0A0F3QJ02_RICBE</name>
<dbReference type="Pfam" id="PF13847">
    <property type="entry name" value="Methyltransf_31"/>
    <property type="match status" value="1"/>
</dbReference>
<dbReference type="InterPro" id="IPR029063">
    <property type="entry name" value="SAM-dependent_MTases_sf"/>
</dbReference>
<feature type="domain" description="Methyltransferase" evidence="1">
    <location>
        <begin position="47"/>
        <end position="175"/>
    </location>
</feature>